<accession>A0A5C3QMH8</accession>
<dbReference type="Proteomes" id="UP000305067">
    <property type="component" value="Unassembled WGS sequence"/>
</dbReference>
<dbReference type="InterPro" id="IPR052430">
    <property type="entry name" value="IVT-Associated"/>
</dbReference>
<dbReference type="InterPro" id="IPR023244">
    <property type="entry name" value="Brefeldin_A-sensitivity_4"/>
</dbReference>
<sequence length="1228" mass="137321">MQGSKRAGASELRIPIASSAIPIPSSPPVRGSQSYLNTQPLYSSPPPISHISQSAPGVGLAAPESFSRHGATPSTPTSAQRSRRRRRSGQEWSLFSELMENEGQIIGTPRHEQGPSSPRLNRRNSRQEQGSSSPTLNRRSSRAPGTPHNLTGNVPRTVSSPAQFREEEYFLAEESEQEDSDLDSDSEHAASDSTSGSSFVAEEPRTGLRDRLENIPTLYKNIFKCALAYLIGSLFTFSPFFSRLIADLTPGDDSSTLTSSGHMVATIVVYFVPAATTGGMLQANLFVFLGFFYASFICLSSMSFYWWLEEKPGWEWAGDLIVIFWIGIGMSFLVWMKLWMANPAFNTACSMTSIVLFTVIMKEAGLVALLQMCSIVITGAIITNLICHLIWPQTATANLQTNISKSLDSFAIVLSILSSTFVLEAHDHVKNPEKLQKAIDGHQSSFTTLKKNLNEAKTEWAFRGSEERFDLAQAAMYGINMAAPQKKSGRPWGDSYEDVVDSLNRLAQHLNGLRSSTRIQHELCRSGLGRSNGVADNKVDEDEDEDEGTALLRAAAAIFGDLVDDIGPPLKALSSTSITCLKRLKESFGKRAQASDAPSLQPREFTALIESIEKAVLRFESTSNHAMIRVYRRSDMLSETALHDSLKSLRENAGDDNAELEQIFVVYYFVFTLQEFANELVSLVDAMARVAWIEQRRKERGPWWKRLGKRVATFASSTFRKLSHPQVAAHPGLAGKAALNYKRSFTTYIIPDKLKNHRHYVAFPKVRPHAPDTILTPSSKGMGFYGRVKRKVWAFGHTLRDRKAKFAIKTGLSTALLAAPGFFDVSRPFFVEYSGQWALISFIVVMSPTIGATNNLSMHRVAGTIFGALLATATFTLFDDDPVFLAIFGFFFSLPAFYVIVSRPPLATTARLTLLSYNLTCLYSYNLRQHDVPVLGIALRRMAAVTAGILWAAFISRVWWPAEARRELSRALGEFCLNLGWLYMRLVTVNSYSVDTLRQEEQEDRASFYDPDETTALIPTSSAPRASKSIREFMAMELHLQIQLIEIQGLLAQAQHEPRLKGPFPVKLYRSMLTHLQMILDKLHSMRCVTTKEEWYTEVRNDFIIPVNKERKEMVGNIILSFSVLSSAFRVKAPLPPYLPPAEKSRQRLVDAIQRLDIVKNREVNASRQLLFFAYALTMRGVTLELDALGRTLQEAFGVIGQTPDEFDQLFVMERQELERRRDVERSA</sequence>
<dbReference type="PANTHER" id="PTHR47804:SF1">
    <property type="entry name" value="DUF2421 DOMAIN-CONTAINING PROTEIN"/>
    <property type="match status" value="1"/>
</dbReference>
<keyword evidence="10" id="KW-1185">Reference proteome</keyword>
<dbReference type="InterPro" id="IPR049453">
    <property type="entry name" value="Memb_transporter_dom"/>
</dbReference>
<dbReference type="PRINTS" id="PR02047">
    <property type="entry name" value="BREFELDNASP4"/>
</dbReference>
<keyword evidence="4 6" id="KW-0472">Membrane</keyword>
<evidence type="ECO:0000256" key="4">
    <source>
        <dbReference type="ARBA" id="ARBA00023136"/>
    </source>
</evidence>
<feature type="compositionally biased region" description="Polar residues" evidence="5">
    <location>
        <begin position="127"/>
        <end position="138"/>
    </location>
</feature>
<dbReference type="STRING" id="1884261.A0A5C3QMH8"/>
<organism evidence="9 10">
    <name type="scientific">Pterulicium gracile</name>
    <dbReference type="NCBI Taxonomy" id="1884261"/>
    <lineage>
        <taxon>Eukaryota</taxon>
        <taxon>Fungi</taxon>
        <taxon>Dikarya</taxon>
        <taxon>Basidiomycota</taxon>
        <taxon>Agaricomycotina</taxon>
        <taxon>Agaricomycetes</taxon>
        <taxon>Agaricomycetidae</taxon>
        <taxon>Agaricales</taxon>
        <taxon>Pleurotineae</taxon>
        <taxon>Pterulaceae</taxon>
        <taxon>Pterulicium</taxon>
    </lineage>
</organism>
<name>A0A5C3QMH8_9AGAR</name>
<dbReference type="Pfam" id="PF10334">
    <property type="entry name" value="BRE4"/>
    <property type="match status" value="1"/>
</dbReference>
<feature type="region of interest" description="Disordered" evidence="5">
    <location>
        <begin position="1"/>
        <end position="205"/>
    </location>
</feature>
<comment type="subcellular location">
    <subcellularLocation>
        <location evidence="1">Membrane</location>
        <topology evidence="1">Multi-pass membrane protein</topology>
    </subcellularLocation>
</comment>
<feature type="compositionally biased region" description="Acidic residues" evidence="5">
    <location>
        <begin position="169"/>
        <end position="184"/>
    </location>
</feature>
<feature type="compositionally biased region" description="Polar residues" evidence="5">
    <location>
        <begin position="148"/>
        <end position="162"/>
    </location>
</feature>
<evidence type="ECO:0000256" key="6">
    <source>
        <dbReference type="SAM" id="Phobius"/>
    </source>
</evidence>
<feature type="domain" description="Integral membrane bound transporter" evidence="8">
    <location>
        <begin position="833"/>
        <end position="955"/>
    </location>
</feature>
<evidence type="ECO:0000256" key="2">
    <source>
        <dbReference type="ARBA" id="ARBA00022692"/>
    </source>
</evidence>
<feature type="transmembrane region" description="Helical" evidence="6">
    <location>
        <begin position="221"/>
        <end position="241"/>
    </location>
</feature>
<keyword evidence="2 6" id="KW-0812">Transmembrane</keyword>
<proteinExistence type="predicted"/>
<evidence type="ECO:0000256" key="5">
    <source>
        <dbReference type="SAM" id="MobiDB-lite"/>
    </source>
</evidence>
<feature type="transmembrane region" description="Helical" evidence="6">
    <location>
        <begin position="835"/>
        <end position="854"/>
    </location>
</feature>
<evidence type="ECO:0000256" key="3">
    <source>
        <dbReference type="ARBA" id="ARBA00022989"/>
    </source>
</evidence>
<dbReference type="OrthoDB" id="68611at2759"/>
<feature type="domain" description="DUF2421" evidence="7">
    <location>
        <begin position="1032"/>
        <end position="1140"/>
    </location>
</feature>
<dbReference type="PANTHER" id="PTHR47804">
    <property type="entry name" value="60S RIBOSOMAL PROTEIN L19"/>
    <property type="match status" value="1"/>
</dbReference>
<feature type="transmembrane region" description="Helical" evidence="6">
    <location>
        <begin position="367"/>
        <end position="391"/>
    </location>
</feature>
<protein>
    <submittedName>
        <fullName evidence="9">Uncharacterized protein</fullName>
    </submittedName>
</protein>
<feature type="transmembrane region" description="Helical" evidence="6">
    <location>
        <begin position="861"/>
        <end position="878"/>
    </location>
</feature>
<gene>
    <name evidence="9" type="ORF">BDV98DRAFT_565425</name>
</gene>
<evidence type="ECO:0000256" key="1">
    <source>
        <dbReference type="ARBA" id="ARBA00004141"/>
    </source>
</evidence>
<reference evidence="9 10" key="1">
    <citation type="journal article" date="2019" name="Nat. Ecol. Evol.">
        <title>Megaphylogeny resolves global patterns of mushroom evolution.</title>
        <authorList>
            <person name="Varga T."/>
            <person name="Krizsan K."/>
            <person name="Foldi C."/>
            <person name="Dima B."/>
            <person name="Sanchez-Garcia M."/>
            <person name="Sanchez-Ramirez S."/>
            <person name="Szollosi G.J."/>
            <person name="Szarkandi J.G."/>
            <person name="Papp V."/>
            <person name="Albert L."/>
            <person name="Andreopoulos W."/>
            <person name="Angelini C."/>
            <person name="Antonin V."/>
            <person name="Barry K.W."/>
            <person name="Bougher N.L."/>
            <person name="Buchanan P."/>
            <person name="Buyck B."/>
            <person name="Bense V."/>
            <person name="Catcheside P."/>
            <person name="Chovatia M."/>
            <person name="Cooper J."/>
            <person name="Damon W."/>
            <person name="Desjardin D."/>
            <person name="Finy P."/>
            <person name="Geml J."/>
            <person name="Haridas S."/>
            <person name="Hughes K."/>
            <person name="Justo A."/>
            <person name="Karasinski D."/>
            <person name="Kautmanova I."/>
            <person name="Kiss B."/>
            <person name="Kocsube S."/>
            <person name="Kotiranta H."/>
            <person name="LaButti K.M."/>
            <person name="Lechner B.E."/>
            <person name="Liimatainen K."/>
            <person name="Lipzen A."/>
            <person name="Lukacs Z."/>
            <person name="Mihaltcheva S."/>
            <person name="Morgado L.N."/>
            <person name="Niskanen T."/>
            <person name="Noordeloos M.E."/>
            <person name="Ohm R.A."/>
            <person name="Ortiz-Santana B."/>
            <person name="Ovrebo C."/>
            <person name="Racz N."/>
            <person name="Riley R."/>
            <person name="Savchenko A."/>
            <person name="Shiryaev A."/>
            <person name="Soop K."/>
            <person name="Spirin V."/>
            <person name="Szebenyi C."/>
            <person name="Tomsovsky M."/>
            <person name="Tulloss R.E."/>
            <person name="Uehling J."/>
            <person name="Grigoriev I.V."/>
            <person name="Vagvolgyi C."/>
            <person name="Papp T."/>
            <person name="Martin F.M."/>
            <person name="Miettinen O."/>
            <person name="Hibbett D.S."/>
            <person name="Nagy L.G."/>
        </authorList>
    </citation>
    <scope>NUCLEOTIDE SEQUENCE [LARGE SCALE GENOMIC DNA]</scope>
    <source>
        <strain evidence="9 10">CBS 309.79</strain>
    </source>
</reference>
<feature type="compositionally biased region" description="Low complexity" evidence="5">
    <location>
        <begin position="14"/>
        <end position="23"/>
    </location>
</feature>
<feature type="transmembrane region" description="Helical" evidence="6">
    <location>
        <begin position="937"/>
        <end position="960"/>
    </location>
</feature>
<dbReference type="EMBL" id="ML178821">
    <property type="protein sequence ID" value="TFL03116.1"/>
    <property type="molecule type" value="Genomic_DNA"/>
</dbReference>
<evidence type="ECO:0000259" key="8">
    <source>
        <dbReference type="Pfam" id="PF13515"/>
    </source>
</evidence>
<dbReference type="GO" id="GO:0016020">
    <property type="term" value="C:membrane"/>
    <property type="evidence" value="ECO:0007669"/>
    <property type="project" value="UniProtKB-SubCell"/>
</dbReference>
<dbReference type="InterPro" id="IPR018820">
    <property type="entry name" value="BRE4-related_DUF2421"/>
</dbReference>
<feature type="transmembrane region" description="Helical" evidence="6">
    <location>
        <begin position="314"/>
        <end position="336"/>
    </location>
</feature>
<feature type="transmembrane region" description="Helical" evidence="6">
    <location>
        <begin position="285"/>
        <end position="308"/>
    </location>
</feature>
<dbReference type="Pfam" id="PF13515">
    <property type="entry name" value="FUSC_2"/>
    <property type="match status" value="1"/>
</dbReference>
<feature type="transmembrane region" description="Helical" evidence="6">
    <location>
        <begin position="884"/>
        <end position="901"/>
    </location>
</feature>
<evidence type="ECO:0000259" key="7">
    <source>
        <dbReference type="Pfam" id="PF10334"/>
    </source>
</evidence>
<evidence type="ECO:0000313" key="10">
    <source>
        <dbReference type="Proteomes" id="UP000305067"/>
    </source>
</evidence>
<feature type="transmembrane region" description="Helical" evidence="6">
    <location>
        <begin position="261"/>
        <end position="278"/>
    </location>
</feature>
<keyword evidence="3 6" id="KW-1133">Transmembrane helix</keyword>
<dbReference type="AlphaFoldDB" id="A0A5C3QMH8"/>
<evidence type="ECO:0000313" key="9">
    <source>
        <dbReference type="EMBL" id="TFL03116.1"/>
    </source>
</evidence>